<dbReference type="Proteomes" id="UP001082899">
    <property type="component" value="Unassembled WGS sequence"/>
</dbReference>
<dbReference type="EMBL" id="JAPMXC010000001">
    <property type="protein sequence ID" value="MCY0386838.1"/>
    <property type="molecule type" value="Genomic_DNA"/>
</dbReference>
<dbReference type="RefSeq" id="WP_267846482.1">
    <property type="nucleotide sequence ID" value="NZ_JAPMXC010000001.1"/>
</dbReference>
<protein>
    <submittedName>
        <fullName evidence="1">Gluconate 2-dehydrogenase subunit 3 family protein</fullName>
    </submittedName>
</protein>
<gene>
    <name evidence="1" type="ORF">OVY01_06250</name>
</gene>
<dbReference type="Pfam" id="PF13618">
    <property type="entry name" value="Gluconate_2-dh3"/>
    <property type="match status" value="1"/>
</dbReference>
<reference evidence="1" key="1">
    <citation type="submission" date="2022-11" db="EMBL/GenBank/DDBJ databases">
        <title>Robbsia betulipollinis sp. nov., isolated from pollen of birch (Betula pendula).</title>
        <authorList>
            <person name="Shi H."/>
            <person name="Ambika Manirajan B."/>
            <person name="Ratering S."/>
            <person name="Geissler-Plaum R."/>
            <person name="Schnell S."/>
        </authorList>
    </citation>
    <scope>NUCLEOTIDE SEQUENCE</scope>
    <source>
        <strain evidence="1">Bb-Pol-6</strain>
    </source>
</reference>
<dbReference type="InterPro" id="IPR006311">
    <property type="entry name" value="TAT_signal"/>
</dbReference>
<sequence length="234" mass="25581">MKKLQISPNRRAFLRTAAAGAPAAAVLAGAGALSPIAVIARAEPAAPYRPTFFDSQTFGLLTALVDTLIPADDVGPGAVQAGVAEFIDRQMDTPYGRGDLWYMQGPHHPEADAVFGYQLPYPPRDIYRKALQNFDAAVRDAFGKRFEELDAAARIDAVTRLEKGALHLPDVPADAFFGQLIENVREGYFCDPVHGGNKDMAAWRMVGFPGARADYYDWVDQYGKHYPLPPVSRT</sequence>
<name>A0ABT3ZLL7_9BURK</name>
<dbReference type="InterPro" id="IPR027056">
    <property type="entry name" value="Gluconate_2DH_su3"/>
</dbReference>
<keyword evidence="2" id="KW-1185">Reference proteome</keyword>
<accession>A0ABT3ZLL7</accession>
<dbReference type="PROSITE" id="PS51318">
    <property type="entry name" value="TAT"/>
    <property type="match status" value="1"/>
</dbReference>
<evidence type="ECO:0000313" key="1">
    <source>
        <dbReference type="EMBL" id="MCY0386838.1"/>
    </source>
</evidence>
<comment type="caution">
    <text evidence="1">The sequence shown here is derived from an EMBL/GenBank/DDBJ whole genome shotgun (WGS) entry which is preliminary data.</text>
</comment>
<evidence type="ECO:0000313" key="2">
    <source>
        <dbReference type="Proteomes" id="UP001082899"/>
    </source>
</evidence>
<proteinExistence type="predicted"/>
<organism evidence="1 2">
    <name type="scientific">Robbsia betulipollinis</name>
    <dbReference type="NCBI Taxonomy" id="2981849"/>
    <lineage>
        <taxon>Bacteria</taxon>
        <taxon>Pseudomonadati</taxon>
        <taxon>Pseudomonadota</taxon>
        <taxon>Betaproteobacteria</taxon>
        <taxon>Burkholderiales</taxon>
        <taxon>Burkholderiaceae</taxon>
        <taxon>Robbsia</taxon>
    </lineage>
</organism>